<dbReference type="Proteomes" id="UP000291142">
    <property type="component" value="Unassembled WGS sequence"/>
</dbReference>
<feature type="domain" description="Secretion system C-terminal sorting" evidence="3">
    <location>
        <begin position="209"/>
        <end position="278"/>
    </location>
</feature>
<keyword evidence="5" id="KW-1185">Reference proteome</keyword>
<evidence type="ECO:0000256" key="2">
    <source>
        <dbReference type="SAM" id="SignalP"/>
    </source>
</evidence>
<sequence>MKKTTLFNLFFCFCAFYGFAQTMVDDFESGAGGLVSNAGGITTAVVANPDPSGINTTANCMEVKRTGAQWWIIGGVNVTPDLAISDTETKYVSMMVYYPAQPDLAIRFDAPDDNSNGTGTVRALNAYTTPNQWQEIVFEIKDNDTGSTSFTHGTLFRLSIHPDMGFENVPAGQVLDTGGTIAGYIDQIQILDSNPLSNDEFKLENDISIYQNPSLSSFRVETRNNIKISDVSLYDMLGSKVKNISKVDTNAYDMSDLSSGLYIVKIIDERGLSVSKKLLKQ</sequence>
<reference evidence="4 5" key="1">
    <citation type="submission" date="2019-02" db="EMBL/GenBank/DDBJ databases">
        <title>Hyunsoonleella sp., isolated from marine sediment.</title>
        <authorList>
            <person name="Liu B.-T."/>
        </authorList>
    </citation>
    <scope>NUCLEOTIDE SEQUENCE [LARGE SCALE GENOMIC DNA]</scope>
    <source>
        <strain evidence="4 5">T58</strain>
    </source>
</reference>
<keyword evidence="1 2" id="KW-0732">Signal</keyword>
<evidence type="ECO:0000313" key="5">
    <source>
        <dbReference type="Proteomes" id="UP000291142"/>
    </source>
</evidence>
<feature type="signal peptide" evidence="2">
    <location>
        <begin position="1"/>
        <end position="20"/>
    </location>
</feature>
<protein>
    <submittedName>
        <fullName evidence="4">T9SS type A sorting domain-containing protein</fullName>
    </submittedName>
</protein>
<dbReference type="RefSeq" id="WP_130962835.1">
    <property type="nucleotide sequence ID" value="NZ_SIRT01000001.1"/>
</dbReference>
<dbReference type="AlphaFoldDB" id="A0A4Q9FIA3"/>
<dbReference type="InterPro" id="IPR026444">
    <property type="entry name" value="Secre_tail"/>
</dbReference>
<feature type="chain" id="PRO_5020948102" evidence="2">
    <location>
        <begin position="21"/>
        <end position="281"/>
    </location>
</feature>
<evidence type="ECO:0000256" key="1">
    <source>
        <dbReference type="ARBA" id="ARBA00022729"/>
    </source>
</evidence>
<dbReference type="NCBIfam" id="TIGR04183">
    <property type="entry name" value="Por_Secre_tail"/>
    <property type="match status" value="1"/>
</dbReference>
<evidence type="ECO:0000313" key="4">
    <source>
        <dbReference type="EMBL" id="TBN06848.1"/>
    </source>
</evidence>
<dbReference type="Pfam" id="PF18962">
    <property type="entry name" value="Por_Secre_tail"/>
    <property type="match status" value="1"/>
</dbReference>
<gene>
    <name evidence="4" type="ORF">EYD45_02900</name>
</gene>
<evidence type="ECO:0000259" key="3">
    <source>
        <dbReference type="Pfam" id="PF18962"/>
    </source>
</evidence>
<dbReference type="EMBL" id="SIRT01000001">
    <property type="protein sequence ID" value="TBN06848.1"/>
    <property type="molecule type" value="Genomic_DNA"/>
</dbReference>
<organism evidence="4 5">
    <name type="scientific">Hyunsoonleella flava</name>
    <dbReference type="NCBI Taxonomy" id="2527939"/>
    <lineage>
        <taxon>Bacteria</taxon>
        <taxon>Pseudomonadati</taxon>
        <taxon>Bacteroidota</taxon>
        <taxon>Flavobacteriia</taxon>
        <taxon>Flavobacteriales</taxon>
        <taxon>Flavobacteriaceae</taxon>
    </lineage>
</organism>
<name>A0A4Q9FIA3_9FLAO</name>
<comment type="caution">
    <text evidence="4">The sequence shown here is derived from an EMBL/GenBank/DDBJ whole genome shotgun (WGS) entry which is preliminary data.</text>
</comment>
<dbReference type="OrthoDB" id="1377350at2"/>
<proteinExistence type="predicted"/>
<accession>A0A4Q9FIA3</accession>